<proteinExistence type="predicted"/>
<organism evidence="2">
    <name type="scientific">marine metagenome</name>
    <dbReference type="NCBI Taxonomy" id="408172"/>
    <lineage>
        <taxon>unclassified sequences</taxon>
        <taxon>metagenomes</taxon>
        <taxon>ecological metagenomes</taxon>
    </lineage>
</organism>
<dbReference type="Gene3D" id="3.40.250.10">
    <property type="entry name" value="Rhodanese-like domain"/>
    <property type="match status" value="1"/>
</dbReference>
<dbReference type="SMART" id="SM00450">
    <property type="entry name" value="RHOD"/>
    <property type="match status" value="1"/>
</dbReference>
<feature type="domain" description="Rhodanese" evidence="1">
    <location>
        <begin position="272"/>
        <end position="362"/>
    </location>
</feature>
<dbReference type="InterPro" id="IPR029010">
    <property type="entry name" value="ThuA-like"/>
</dbReference>
<dbReference type="PROSITE" id="PS50206">
    <property type="entry name" value="RHODANESE_3"/>
    <property type="match status" value="1"/>
</dbReference>
<dbReference type="SUPFAM" id="SSF52317">
    <property type="entry name" value="Class I glutamine amidotransferase-like"/>
    <property type="match status" value="1"/>
</dbReference>
<sequence>MNSLTRFAVLTAGLSLGCANLHAAEAKPHVVLLSGESLYGSATTLPRFAKRLGQEHGYRCTVIVRKEEHRFPSLDSLGQADLVIVFARRMQLPAEQLGQVKQYIESGKPIIGLRTASHAIQNWLEFDKLVLGGNYQGHHKNNLSGNASIVPAAKGHPILDGVADEFKMGGSLYKNTTLARAAKPLLSGAVEGHPAELVAWTHSYKGNRTFYTSLGHADDFANPNFHKLVTNAIAWCLGADARPGAIAIAAQYGVEPGEPFRVGVALFEKMWRDNKLTLLDVRTTPEYRAGHLPDTKWIDWFSPTFADEAAKLDKDKFYLVYCAGGVRSARACKKMSGMGFQYLVDLAPGFKGWKAAGKAIEK</sequence>
<dbReference type="SUPFAM" id="SSF52821">
    <property type="entry name" value="Rhodanese/Cell cycle control phosphatase"/>
    <property type="match status" value="1"/>
</dbReference>
<dbReference type="PANTHER" id="PTHR43031:SF1">
    <property type="entry name" value="PYRIDINE NUCLEOTIDE-DISULPHIDE OXIDOREDUCTASE"/>
    <property type="match status" value="1"/>
</dbReference>
<dbReference type="Gene3D" id="3.40.50.880">
    <property type="match status" value="1"/>
</dbReference>
<gene>
    <name evidence="2" type="ORF">METZ01_LOCUS115405</name>
</gene>
<evidence type="ECO:0000313" key="2">
    <source>
        <dbReference type="EMBL" id="SVA62551.1"/>
    </source>
</evidence>
<evidence type="ECO:0000259" key="1">
    <source>
        <dbReference type="PROSITE" id="PS50206"/>
    </source>
</evidence>
<dbReference type="Pfam" id="PF06283">
    <property type="entry name" value="ThuA"/>
    <property type="match status" value="1"/>
</dbReference>
<dbReference type="PROSITE" id="PS51257">
    <property type="entry name" value="PROKAR_LIPOPROTEIN"/>
    <property type="match status" value="1"/>
</dbReference>
<accession>A0A381XDJ3</accession>
<dbReference type="InterPro" id="IPR001763">
    <property type="entry name" value="Rhodanese-like_dom"/>
</dbReference>
<dbReference type="EMBL" id="UINC01014711">
    <property type="protein sequence ID" value="SVA62551.1"/>
    <property type="molecule type" value="Genomic_DNA"/>
</dbReference>
<dbReference type="InterPro" id="IPR029062">
    <property type="entry name" value="Class_I_gatase-like"/>
</dbReference>
<reference evidence="2" key="1">
    <citation type="submission" date="2018-05" db="EMBL/GenBank/DDBJ databases">
        <authorList>
            <person name="Lanie J.A."/>
            <person name="Ng W.-L."/>
            <person name="Kazmierczak K.M."/>
            <person name="Andrzejewski T.M."/>
            <person name="Davidsen T.M."/>
            <person name="Wayne K.J."/>
            <person name="Tettelin H."/>
            <person name="Glass J.I."/>
            <person name="Rusch D."/>
            <person name="Podicherti R."/>
            <person name="Tsui H.-C.T."/>
            <person name="Winkler M.E."/>
        </authorList>
    </citation>
    <scope>NUCLEOTIDE SEQUENCE</scope>
</reference>
<protein>
    <recommendedName>
        <fullName evidence="1">Rhodanese domain-containing protein</fullName>
    </recommendedName>
</protein>
<dbReference type="Pfam" id="PF00581">
    <property type="entry name" value="Rhodanese"/>
    <property type="match status" value="1"/>
</dbReference>
<dbReference type="AlphaFoldDB" id="A0A381XDJ3"/>
<name>A0A381XDJ3_9ZZZZ</name>
<dbReference type="CDD" id="cd00158">
    <property type="entry name" value="RHOD"/>
    <property type="match status" value="1"/>
</dbReference>
<dbReference type="InterPro" id="IPR036873">
    <property type="entry name" value="Rhodanese-like_dom_sf"/>
</dbReference>
<dbReference type="CDD" id="cd01653">
    <property type="entry name" value="GATase1"/>
    <property type="match status" value="1"/>
</dbReference>
<dbReference type="InterPro" id="IPR050229">
    <property type="entry name" value="GlpE_sulfurtransferase"/>
</dbReference>
<dbReference type="PANTHER" id="PTHR43031">
    <property type="entry name" value="FAD-DEPENDENT OXIDOREDUCTASE"/>
    <property type="match status" value="1"/>
</dbReference>